<organism evidence="3">
    <name type="scientific">Acromyrmex echinatior</name>
    <name type="common">Panamanian leafcutter ant</name>
    <name type="synonym">Acromyrmex octospinosus echinatior</name>
    <dbReference type="NCBI Taxonomy" id="103372"/>
    <lineage>
        <taxon>Eukaryota</taxon>
        <taxon>Metazoa</taxon>
        <taxon>Ecdysozoa</taxon>
        <taxon>Arthropoda</taxon>
        <taxon>Hexapoda</taxon>
        <taxon>Insecta</taxon>
        <taxon>Pterygota</taxon>
        <taxon>Neoptera</taxon>
        <taxon>Endopterygota</taxon>
        <taxon>Hymenoptera</taxon>
        <taxon>Apocrita</taxon>
        <taxon>Aculeata</taxon>
        <taxon>Formicoidea</taxon>
        <taxon>Formicidae</taxon>
        <taxon>Myrmicinae</taxon>
        <taxon>Acromyrmex</taxon>
    </lineage>
</organism>
<keyword evidence="3" id="KW-1185">Reference proteome</keyword>
<dbReference type="EMBL" id="GL888284">
    <property type="protein sequence ID" value="EGI63310.1"/>
    <property type="molecule type" value="Genomic_DNA"/>
</dbReference>
<evidence type="ECO:0000313" key="3">
    <source>
        <dbReference type="Proteomes" id="UP000007755"/>
    </source>
</evidence>
<dbReference type="AlphaFoldDB" id="F4WR93"/>
<feature type="region of interest" description="Disordered" evidence="1">
    <location>
        <begin position="1"/>
        <end position="22"/>
    </location>
</feature>
<feature type="compositionally biased region" description="Basic and acidic residues" evidence="1">
    <location>
        <begin position="1"/>
        <end position="18"/>
    </location>
</feature>
<protein>
    <submittedName>
        <fullName evidence="2">Uncharacterized protein</fullName>
    </submittedName>
</protein>
<gene>
    <name evidence="2" type="ORF">G5I_08339</name>
</gene>
<proteinExistence type="predicted"/>
<reference evidence="2" key="1">
    <citation type="submission" date="2011-02" db="EMBL/GenBank/DDBJ databases">
        <title>The genome of the leaf-cutting ant Acromyrmex echinatior suggests key adaptations to social evolution and fungus farming.</title>
        <authorList>
            <person name="Nygaard S."/>
            <person name="Zhang G."/>
        </authorList>
    </citation>
    <scope>NUCLEOTIDE SEQUENCE</scope>
</reference>
<evidence type="ECO:0000313" key="2">
    <source>
        <dbReference type="EMBL" id="EGI63310.1"/>
    </source>
</evidence>
<dbReference type="InParanoid" id="F4WR93"/>
<dbReference type="Proteomes" id="UP000007755">
    <property type="component" value="Unassembled WGS sequence"/>
</dbReference>
<name>F4WR93_ACREC</name>
<sequence>MAVVEPDRPSRPRRRGEEGNDIAPHLLRASTYSTENYATAIDATVVSSAFFGSLQNRSIAAPFPFRRVLRHTTACLHERVMLDHWRLSSTDLVLTYGYVLPMRPYSSFSGQKFESGAYAVDTTGCREQLNEFFRNTKAIPGVNPDFAVNVASSSFFICQMFMLVSTLFLTLL</sequence>
<accession>F4WR93</accession>
<evidence type="ECO:0000256" key="1">
    <source>
        <dbReference type="SAM" id="MobiDB-lite"/>
    </source>
</evidence>